<sequence length="54" mass="6040">MKYTAPIIPLTIPKEPNRDKPEETAKDPAETAALMKGSHELFALSQDFEEDPVQ</sequence>
<gene>
    <name evidence="1" type="ORF">DSO57_1031569</name>
</gene>
<dbReference type="Proteomes" id="UP001165960">
    <property type="component" value="Unassembled WGS sequence"/>
</dbReference>
<dbReference type="EMBL" id="QTSX02000228">
    <property type="protein sequence ID" value="KAJ9087593.1"/>
    <property type="molecule type" value="Genomic_DNA"/>
</dbReference>
<organism evidence="1 2">
    <name type="scientific">Entomophthora muscae</name>
    <dbReference type="NCBI Taxonomy" id="34485"/>
    <lineage>
        <taxon>Eukaryota</taxon>
        <taxon>Fungi</taxon>
        <taxon>Fungi incertae sedis</taxon>
        <taxon>Zoopagomycota</taxon>
        <taxon>Entomophthoromycotina</taxon>
        <taxon>Entomophthoromycetes</taxon>
        <taxon>Entomophthorales</taxon>
        <taxon>Entomophthoraceae</taxon>
        <taxon>Entomophthora</taxon>
    </lineage>
</organism>
<protein>
    <submittedName>
        <fullName evidence="1">Uncharacterized protein</fullName>
    </submittedName>
</protein>
<proteinExistence type="predicted"/>
<keyword evidence="2" id="KW-1185">Reference proteome</keyword>
<reference evidence="1" key="1">
    <citation type="submission" date="2022-04" db="EMBL/GenBank/DDBJ databases">
        <title>Genome of the entomopathogenic fungus Entomophthora muscae.</title>
        <authorList>
            <person name="Elya C."/>
            <person name="Lovett B.R."/>
            <person name="Lee E."/>
            <person name="Macias A.M."/>
            <person name="Hajek A.E."/>
            <person name="De Bivort B.L."/>
            <person name="Kasson M.T."/>
            <person name="De Fine Licht H.H."/>
            <person name="Stajich J.E."/>
        </authorList>
    </citation>
    <scope>NUCLEOTIDE SEQUENCE</scope>
    <source>
        <strain evidence="1">Berkeley</strain>
    </source>
</reference>
<accession>A0ACC2UKM8</accession>
<comment type="caution">
    <text evidence="1">The sequence shown here is derived from an EMBL/GenBank/DDBJ whole genome shotgun (WGS) entry which is preliminary data.</text>
</comment>
<evidence type="ECO:0000313" key="2">
    <source>
        <dbReference type="Proteomes" id="UP001165960"/>
    </source>
</evidence>
<evidence type="ECO:0000313" key="1">
    <source>
        <dbReference type="EMBL" id="KAJ9087593.1"/>
    </source>
</evidence>
<name>A0ACC2UKM8_9FUNG</name>